<dbReference type="EMBL" id="HACA01006017">
    <property type="protein sequence ID" value="CDW23378.1"/>
    <property type="molecule type" value="Transcribed_RNA"/>
</dbReference>
<evidence type="ECO:0000313" key="1">
    <source>
        <dbReference type="EMBL" id="CDW23378.1"/>
    </source>
</evidence>
<name>A0A0K2TBK9_LEPSM</name>
<dbReference type="AlphaFoldDB" id="A0A0K2TBK9"/>
<protein>
    <submittedName>
        <fullName evidence="1">Uncharacterized protein</fullName>
    </submittedName>
</protein>
<accession>A0A0K2TBK9</accession>
<reference evidence="1" key="1">
    <citation type="submission" date="2014-05" db="EMBL/GenBank/DDBJ databases">
        <authorList>
            <person name="Chronopoulou M."/>
        </authorList>
    </citation>
    <scope>NUCLEOTIDE SEQUENCE</scope>
    <source>
        <tissue evidence="1">Whole organism</tissue>
    </source>
</reference>
<proteinExistence type="predicted"/>
<sequence>MVQQPVDDGFFLENVAHGTCRLDYSHQSWKFRRPAAFIKPSFFLSRTFTDLNPYYTIA</sequence>
<organism evidence="1">
    <name type="scientific">Lepeophtheirus salmonis</name>
    <name type="common">Salmon louse</name>
    <name type="synonym">Caligus salmonis</name>
    <dbReference type="NCBI Taxonomy" id="72036"/>
    <lineage>
        <taxon>Eukaryota</taxon>
        <taxon>Metazoa</taxon>
        <taxon>Ecdysozoa</taxon>
        <taxon>Arthropoda</taxon>
        <taxon>Crustacea</taxon>
        <taxon>Multicrustacea</taxon>
        <taxon>Hexanauplia</taxon>
        <taxon>Copepoda</taxon>
        <taxon>Siphonostomatoida</taxon>
        <taxon>Caligidae</taxon>
        <taxon>Lepeophtheirus</taxon>
    </lineage>
</organism>